<protein>
    <submittedName>
        <fullName evidence="1">Uncharacterized protein</fullName>
    </submittedName>
</protein>
<sequence>MPAQSITTDTGTIVSVAEKGGETLVLLDHPEAPDDMRNTEAGRIIDGGFQPYPFASWAATPSTLRALADLIEAVGDSE</sequence>
<dbReference type="RefSeq" id="WP_039781937.1">
    <property type="nucleotide sequence ID" value="NZ_JAAXOR010000007.1"/>
</dbReference>
<dbReference type="Proteomes" id="UP000215506">
    <property type="component" value="Unassembled WGS sequence"/>
</dbReference>
<evidence type="ECO:0000313" key="1">
    <source>
        <dbReference type="EMBL" id="OXR39663.1"/>
    </source>
</evidence>
<accession>A0A231GSR7</accession>
<dbReference type="EMBL" id="NGAF01000096">
    <property type="protein sequence ID" value="OXR39663.1"/>
    <property type="molecule type" value="Genomic_DNA"/>
</dbReference>
<comment type="caution">
    <text evidence="1">The sequence shown here is derived from an EMBL/GenBank/DDBJ whole genome shotgun (WGS) entry which is preliminary data.</text>
</comment>
<keyword evidence="2" id="KW-1185">Reference proteome</keyword>
<proteinExistence type="predicted"/>
<evidence type="ECO:0000313" key="2">
    <source>
        <dbReference type="Proteomes" id="UP000215506"/>
    </source>
</evidence>
<organism evidence="1 2">
    <name type="scientific">Nocardia cerradoensis</name>
    <dbReference type="NCBI Taxonomy" id="85688"/>
    <lineage>
        <taxon>Bacteria</taxon>
        <taxon>Bacillati</taxon>
        <taxon>Actinomycetota</taxon>
        <taxon>Actinomycetes</taxon>
        <taxon>Mycobacteriales</taxon>
        <taxon>Nocardiaceae</taxon>
        <taxon>Nocardia</taxon>
    </lineage>
</organism>
<dbReference type="AlphaFoldDB" id="A0A231GSR7"/>
<name>A0A231GSR7_9NOCA</name>
<reference evidence="1 2" key="1">
    <citation type="submission" date="2017-07" db="EMBL/GenBank/DDBJ databases">
        <title>First draft Genome Sequence of Nocardia cerradoensis isolated from human infection.</title>
        <authorList>
            <person name="Carrasco G."/>
        </authorList>
    </citation>
    <scope>NUCLEOTIDE SEQUENCE [LARGE SCALE GENOMIC DNA]</scope>
    <source>
        <strain evidence="1 2">CNM20130759</strain>
    </source>
</reference>
<gene>
    <name evidence="1" type="ORF">B7C42_08268</name>
</gene>